<dbReference type="Proteomes" id="UP000675940">
    <property type="component" value="Unassembled WGS sequence"/>
</dbReference>
<dbReference type="RefSeq" id="WP_209361577.1">
    <property type="nucleotide sequence ID" value="NZ_JAGISH010000007.1"/>
</dbReference>
<gene>
    <name evidence="2" type="ORF">J5474_14320</name>
</gene>
<protein>
    <recommendedName>
        <fullName evidence="1">Asparagine synthetase domain-containing protein</fullName>
    </recommendedName>
</protein>
<accession>A0A940MLE7</accession>
<dbReference type="InterPro" id="IPR029055">
    <property type="entry name" value="Ntn_hydrolases_N"/>
</dbReference>
<dbReference type="GO" id="GO:0004066">
    <property type="term" value="F:asparagine synthase (glutamine-hydrolyzing) activity"/>
    <property type="evidence" value="ECO:0007669"/>
    <property type="project" value="InterPro"/>
</dbReference>
<feature type="domain" description="Asparagine synthetase" evidence="1">
    <location>
        <begin position="170"/>
        <end position="511"/>
    </location>
</feature>
<evidence type="ECO:0000259" key="1">
    <source>
        <dbReference type="Pfam" id="PF00733"/>
    </source>
</evidence>
<organism evidence="2 3">
    <name type="scientific">Sagittula salina</name>
    <dbReference type="NCBI Taxonomy" id="2820268"/>
    <lineage>
        <taxon>Bacteria</taxon>
        <taxon>Pseudomonadati</taxon>
        <taxon>Pseudomonadota</taxon>
        <taxon>Alphaproteobacteria</taxon>
        <taxon>Rhodobacterales</taxon>
        <taxon>Roseobacteraceae</taxon>
        <taxon>Sagittula</taxon>
    </lineage>
</organism>
<dbReference type="SUPFAM" id="SSF56235">
    <property type="entry name" value="N-terminal nucleophile aminohydrolases (Ntn hydrolases)"/>
    <property type="match status" value="1"/>
</dbReference>
<dbReference type="GO" id="GO:0006529">
    <property type="term" value="P:asparagine biosynthetic process"/>
    <property type="evidence" value="ECO:0007669"/>
    <property type="project" value="InterPro"/>
</dbReference>
<dbReference type="InterPro" id="IPR001962">
    <property type="entry name" value="Asn_synthase"/>
</dbReference>
<dbReference type="SUPFAM" id="SSF52402">
    <property type="entry name" value="Adenine nucleotide alpha hydrolases-like"/>
    <property type="match status" value="1"/>
</dbReference>
<dbReference type="InterPro" id="IPR014729">
    <property type="entry name" value="Rossmann-like_a/b/a_fold"/>
</dbReference>
<proteinExistence type="predicted"/>
<dbReference type="Pfam" id="PF00733">
    <property type="entry name" value="Asn_synthase"/>
    <property type="match status" value="1"/>
</dbReference>
<keyword evidence="3" id="KW-1185">Reference proteome</keyword>
<evidence type="ECO:0000313" key="3">
    <source>
        <dbReference type="Proteomes" id="UP000675940"/>
    </source>
</evidence>
<evidence type="ECO:0000313" key="2">
    <source>
        <dbReference type="EMBL" id="MBP0483656.1"/>
    </source>
</evidence>
<dbReference type="AlphaFoldDB" id="A0A940MLE7"/>
<sequence length="543" mass="59551">MADFLIECDAMGRVVLARGQIRQRNGCVYGLSGVGPGALDGLVAAHERDGHHLSRRWIGQYSAAIAERDHVILVQSSLGLGRAYWHRGPSRIVVGSNLLEVAQRTGSTALDPAYFARALALRPVMDKTPFAQVRQLHGGTTAIFSGGDMATVRPWRPESRVMPGDPTECLEEHLADAIDHLFPADSLMVCEISGGTDSSLVSAIACGAGRQVIGVSHVSARGMNGRDREFARLVAERLDVPLREFDADRSGLCTSLPDFPDQPGNGRYRHTVLAVVDLVRETRASRVATGVGGDVVFDYKGLVPAFLADGLVALRFRHAWRRAAMYAVERKRHRGAAHYLRYVGVPVAQAYFSRRNLAEPLDTIFPDWLARDLVAEARRRVPPLALSVGRPSSRYLWEAIFDQAAGENFVHPMPSGTEVVHPLLHRPLVEFMLGLSPEERRGVSGDRSLQRTILARVGLPEIAARTDKGSSQPLRELHLAEAGSFLDSMKDGELRSRGWVEEGPWRRAIEQTSVGACPHAAFFGAAVEAELWLRSFETSWSNA</sequence>
<reference evidence="2" key="1">
    <citation type="submission" date="2021-03" db="EMBL/GenBank/DDBJ databases">
        <title>Sagittula salina sp. nov. strain M10.9X isolated from the marine waste.</title>
        <authorList>
            <person name="Satari L."/>
            <person name="Molina-Menor E."/>
            <person name="Vidal-Verdu A."/>
            <person name="Pascual J."/>
            <person name="Pereto J."/>
            <person name="Porcar M."/>
        </authorList>
    </citation>
    <scope>NUCLEOTIDE SEQUENCE</scope>
    <source>
        <strain evidence="2">M10.9X</strain>
    </source>
</reference>
<dbReference type="Gene3D" id="3.40.50.620">
    <property type="entry name" value="HUPs"/>
    <property type="match status" value="1"/>
</dbReference>
<dbReference type="EMBL" id="JAGISH010000007">
    <property type="protein sequence ID" value="MBP0483656.1"/>
    <property type="molecule type" value="Genomic_DNA"/>
</dbReference>
<comment type="caution">
    <text evidence="2">The sequence shown here is derived from an EMBL/GenBank/DDBJ whole genome shotgun (WGS) entry which is preliminary data.</text>
</comment>
<dbReference type="Gene3D" id="3.60.20.10">
    <property type="entry name" value="Glutamine Phosphoribosylpyrophosphate, subunit 1, domain 1"/>
    <property type="match status" value="1"/>
</dbReference>
<name>A0A940MLE7_9RHOB</name>